<dbReference type="SMART" id="SM00646">
    <property type="entry name" value="Ami_3"/>
    <property type="match status" value="1"/>
</dbReference>
<dbReference type="SUPFAM" id="SSF53187">
    <property type="entry name" value="Zn-dependent exopeptidases"/>
    <property type="match status" value="1"/>
</dbReference>
<keyword evidence="2" id="KW-0812">Transmembrane</keyword>
<gene>
    <name evidence="4" type="ORF">RUMCAL_03507</name>
</gene>
<dbReference type="OrthoDB" id="9806267at2"/>
<evidence type="ECO:0000259" key="3">
    <source>
        <dbReference type="SMART" id="SM00646"/>
    </source>
</evidence>
<dbReference type="PANTHER" id="PTHR30404">
    <property type="entry name" value="N-ACETYLMURAMOYL-L-ALANINE AMIDASE"/>
    <property type="match status" value="1"/>
</dbReference>
<sequence length="245" mass="26835">MQCKCTWKGIGKRAGIILAVSAVSVSAIYFGGMRIRQAVTTMTAPKKETPVIVLDAGHGGADGGCVSVNNVPEKGINLNILLSLRDFLRMEGYTVEVTRDTDRSIHDDGVEGIANQKSSDMDNRLALFNQYDNAVCISVHQNQFTDAAYSGAQMFYSDNVKGSGALAQALQNAFVTQLQPENTREIKQCGKELYLCYFSENPTVMAECGFLSNPEEAALLESEEYQQKVAFTIFSGLNQYLEERG</sequence>
<dbReference type="EMBL" id="AWVF01000476">
    <property type="protein sequence ID" value="ERJ86627.1"/>
    <property type="molecule type" value="Genomic_DNA"/>
</dbReference>
<dbReference type="PANTHER" id="PTHR30404:SF0">
    <property type="entry name" value="N-ACETYLMURAMOYL-L-ALANINE AMIDASE AMIC"/>
    <property type="match status" value="1"/>
</dbReference>
<organism evidence="4 5">
    <name type="scientific">Ruminococcus callidus ATCC 27760</name>
    <dbReference type="NCBI Taxonomy" id="411473"/>
    <lineage>
        <taxon>Bacteria</taxon>
        <taxon>Bacillati</taxon>
        <taxon>Bacillota</taxon>
        <taxon>Clostridia</taxon>
        <taxon>Eubacteriales</taxon>
        <taxon>Oscillospiraceae</taxon>
        <taxon>Ruminococcus</taxon>
    </lineage>
</organism>
<dbReference type="Gene3D" id="3.40.630.40">
    <property type="entry name" value="Zn-dependent exopeptidases"/>
    <property type="match status" value="1"/>
</dbReference>
<dbReference type="PATRIC" id="fig|411473.3.peg.2935"/>
<reference evidence="4 5" key="1">
    <citation type="submission" date="2013-07" db="EMBL/GenBank/DDBJ databases">
        <authorList>
            <person name="Weinstock G."/>
            <person name="Sodergren E."/>
            <person name="Wylie T."/>
            <person name="Fulton L."/>
            <person name="Fulton R."/>
            <person name="Fronick C."/>
            <person name="O'Laughlin M."/>
            <person name="Godfrey J."/>
            <person name="Miner T."/>
            <person name="Herter B."/>
            <person name="Appelbaum E."/>
            <person name="Cordes M."/>
            <person name="Lek S."/>
            <person name="Wollam A."/>
            <person name="Pepin K.H."/>
            <person name="Palsikar V.B."/>
            <person name="Mitreva M."/>
            <person name="Wilson R.K."/>
        </authorList>
    </citation>
    <scope>NUCLEOTIDE SEQUENCE [LARGE SCALE GENOMIC DNA]</scope>
    <source>
        <strain evidence="4 5">ATCC 27760</strain>
    </source>
</reference>
<protein>
    <submittedName>
        <fullName evidence="4">N-acetylmuramoyl-L-alanine amidase</fullName>
    </submittedName>
</protein>
<dbReference type="GO" id="GO:0009253">
    <property type="term" value="P:peptidoglycan catabolic process"/>
    <property type="evidence" value="ECO:0007669"/>
    <property type="project" value="InterPro"/>
</dbReference>
<dbReference type="InterPro" id="IPR050695">
    <property type="entry name" value="N-acetylmuramoyl_amidase_3"/>
</dbReference>
<proteinExistence type="predicted"/>
<keyword evidence="1" id="KW-0378">Hydrolase</keyword>
<feature type="domain" description="MurNAc-LAA" evidence="3">
    <location>
        <begin position="123"/>
        <end position="238"/>
    </location>
</feature>
<dbReference type="AlphaFoldDB" id="U2K302"/>
<dbReference type="CDD" id="cd02696">
    <property type="entry name" value="MurNAc-LAA"/>
    <property type="match status" value="1"/>
</dbReference>
<dbReference type="Pfam" id="PF01520">
    <property type="entry name" value="Amidase_3"/>
    <property type="match status" value="1"/>
</dbReference>
<comment type="caution">
    <text evidence="4">The sequence shown here is derived from an EMBL/GenBank/DDBJ whole genome shotgun (WGS) entry which is preliminary data.</text>
</comment>
<keyword evidence="5" id="KW-1185">Reference proteome</keyword>
<accession>U2K302</accession>
<dbReference type="GO" id="GO:0030288">
    <property type="term" value="C:outer membrane-bounded periplasmic space"/>
    <property type="evidence" value="ECO:0007669"/>
    <property type="project" value="TreeGrafter"/>
</dbReference>
<dbReference type="HOGENOM" id="CLU_014322_7_0_9"/>
<evidence type="ECO:0000313" key="4">
    <source>
        <dbReference type="EMBL" id="ERJ86627.1"/>
    </source>
</evidence>
<dbReference type="Proteomes" id="UP000016662">
    <property type="component" value="Unassembled WGS sequence"/>
</dbReference>
<evidence type="ECO:0000256" key="2">
    <source>
        <dbReference type="SAM" id="Phobius"/>
    </source>
</evidence>
<dbReference type="RefSeq" id="WP_021681836.1">
    <property type="nucleotide sequence ID" value="NZ_KI260386.1"/>
</dbReference>
<keyword evidence="2" id="KW-0472">Membrane</keyword>
<dbReference type="eggNOG" id="COG0860">
    <property type="taxonomic scope" value="Bacteria"/>
</dbReference>
<dbReference type="GO" id="GO:0008745">
    <property type="term" value="F:N-acetylmuramoyl-L-alanine amidase activity"/>
    <property type="evidence" value="ECO:0007669"/>
    <property type="project" value="InterPro"/>
</dbReference>
<dbReference type="STRING" id="411473.RUMCAL_03507"/>
<evidence type="ECO:0000256" key="1">
    <source>
        <dbReference type="ARBA" id="ARBA00022801"/>
    </source>
</evidence>
<dbReference type="InterPro" id="IPR002508">
    <property type="entry name" value="MurNAc-LAA_cat"/>
</dbReference>
<keyword evidence="2" id="KW-1133">Transmembrane helix</keyword>
<feature type="transmembrane region" description="Helical" evidence="2">
    <location>
        <begin position="14"/>
        <end position="32"/>
    </location>
</feature>
<evidence type="ECO:0000313" key="5">
    <source>
        <dbReference type="Proteomes" id="UP000016662"/>
    </source>
</evidence>
<name>U2K302_9FIRM</name>